<keyword evidence="1" id="KW-1015">Disulfide bond</keyword>
<dbReference type="Pfam" id="PF00089">
    <property type="entry name" value="Trypsin"/>
    <property type="match status" value="1"/>
</dbReference>
<protein>
    <submittedName>
        <fullName evidence="3">Uncharacterized protein</fullName>
    </submittedName>
</protein>
<dbReference type="Gene3D" id="2.40.10.10">
    <property type="entry name" value="Trypsin-like serine proteases"/>
    <property type="match status" value="1"/>
</dbReference>
<reference evidence="3" key="1">
    <citation type="submission" date="2022-08" db="UniProtKB">
        <authorList>
            <consortium name="EnsemblMetazoa"/>
        </authorList>
    </citation>
    <scope>IDENTIFICATION</scope>
    <source>
        <strain evidence="3">Israel</strain>
    </source>
</reference>
<dbReference type="EMBL" id="AJVK01059115">
    <property type="status" value="NOT_ANNOTATED_CDS"/>
    <property type="molecule type" value="Genomic_DNA"/>
</dbReference>
<dbReference type="InterPro" id="IPR001254">
    <property type="entry name" value="Trypsin_dom"/>
</dbReference>
<dbReference type="InterPro" id="IPR043504">
    <property type="entry name" value="Peptidase_S1_PA_chymotrypsin"/>
</dbReference>
<dbReference type="SMART" id="SM00020">
    <property type="entry name" value="Tryp_SPc"/>
    <property type="match status" value="1"/>
</dbReference>
<comment type="similarity">
    <text evidence="2">Belongs to the peptidase S1 family. CLIP subfamily.</text>
</comment>
<dbReference type="PANTHER" id="PTHR24250:SF50">
    <property type="entry name" value="PEPTIDASE S1 DOMAIN-CONTAINING PROTEIN"/>
    <property type="match status" value="1"/>
</dbReference>
<dbReference type="GO" id="GO:0006508">
    <property type="term" value="P:proteolysis"/>
    <property type="evidence" value="ECO:0007669"/>
    <property type="project" value="InterPro"/>
</dbReference>
<dbReference type="InterPro" id="IPR009003">
    <property type="entry name" value="Peptidase_S1_PA"/>
</dbReference>
<dbReference type="EnsemblMetazoa" id="PPAI006942-RA">
    <property type="protein sequence ID" value="PPAI006942-PA"/>
    <property type="gene ID" value="PPAI006942"/>
</dbReference>
<accession>A0A1B0DFY1</accession>
<dbReference type="SUPFAM" id="SSF50494">
    <property type="entry name" value="Trypsin-like serine proteases"/>
    <property type="match status" value="1"/>
</dbReference>
<organism evidence="3 4">
    <name type="scientific">Phlebotomus papatasi</name>
    <name type="common">Sandfly</name>
    <dbReference type="NCBI Taxonomy" id="29031"/>
    <lineage>
        <taxon>Eukaryota</taxon>
        <taxon>Metazoa</taxon>
        <taxon>Ecdysozoa</taxon>
        <taxon>Arthropoda</taxon>
        <taxon>Hexapoda</taxon>
        <taxon>Insecta</taxon>
        <taxon>Pterygota</taxon>
        <taxon>Neoptera</taxon>
        <taxon>Endopterygota</taxon>
        <taxon>Diptera</taxon>
        <taxon>Nematocera</taxon>
        <taxon>Psychodoidea</taxon>
        <taxon>Psychodidae</taxon>
        <taxon>Phlebotomus</taxon>
        <taxon>Phlebotomus</taxon>
    </lineage>
</organism>
<keyword evidence="4" id="KW-1185">Reference proteome</keyword>
<evidence type="ECO:0000313" key="3">
    <source>
        <dbReference type="EnsemblMetazoa" id="PPAI006942-PA"/>
    </source>
</evidence>
<dbReference type="VEuPathDB" id="VectorBase:PPAI006942"/>
<evidence type="ECO:0000313" key="4">
    <source>
        <dbReference type="Proteomes" id="UP000092462"/>
    </source>
</evidence>
<proteinExistence type="inferred from homology"/>
<dbReference type="AlphaFoldDB" id="A0A1B0DFY1"/>
<dbReference type="PANTHER" id="PTHR24250">
    <property type="entry name" value="CHYMOTRYPSIN-RELATED"/>
    <property type="match status" value="1"/>
</dbReference>
<dbReference type="Proteomes" id="UP000092462">
    <property type="component" value="Unassembled WGS sequence"/>
</dbReference>
<evidence type="ECO:0000256" key="1">
    <source>
        <dbReference type="ARBA" id="ARBA00023157"/>
    </source>
</evidence>
<sequence length="172" mass="19226">MKYSPVLLLVFALYAQANPTTFVINGQQATPGSAPYHAHILIRLNAQAQETRVGSGVLISMTHVLTTAQNCRNFGHWNVGVGNVNRQQLQWSATTHSVVHQQFDPNTLNNNICIITLTQPFNPSANIQSITLPQASDTQVPFPNEEGFFEHRFASREETNLPRIESEIKYHC</sequence>
<dbReference type="GO" id="GO:0004252">
    <property type="term" value="F:serine-type endopeptidase activity"/>
    <property type="evidence" value="ECO:0007669"/>
    <property type="project" value="InterPro"/>
</dbReference>
<evidence type="ECO:0000256" key="2">
    <source>
        <dbReference type="ARBA" id="ARBA00024195"/>
    </source>
</evidence>
<dbReference type="VEuPathDB" id="VectorBase:PPAPM1_009524"/>
<name>A0A1B0DFY1_PHLPP</name>